<feature type="transmembrane region" description="Helical" evidence="1">
    <location>
        <begin position="6"/>
        <end position="22"/>
    </location>
</feature>
<organism evidence="2 3">
    <name type="scientific">Nocardioides albidus</name>
    <dbReference type="NCBI Taxonomy" id="1517589"/>
    <lineage>
        <taxon>Bacteria</taxon>
        <taxon>Bacillati</taxon>
        <taxon>Actinomycetota</taxon>
        <taxon>Actinomycetes</taxon>
        <taxon>Propionibacteriales</taxon>
        <taxon>Nocardioidaceae</taxon>
        <taxon>Nocardioides</taxon>
    </lineage>
</organism>
<dbReference type="RefSeq" id="WP_139623607.1">
    <property type="nucleotide sequence ID" value="NZ_VDMP01000025.1"/>
</dbReference>
<keyword evidence="1" id="KW-0472">Membrane</keyword>
<evidence type="ECO:0000313" key="2">
    <source>
        <dbReference type="EMBL" id="TNM38495.1"/>
    </source>
</evidence>
<evidence type="ECO:0000256" key="1">
    <source>
        <dbReference type="SAM" id="Phobius"/>
    </source>
</evidence>
<name>A0A5C4VSJ0_9ACTN</name>
<comment type="caution">
    <text evidence="2">The sequence shown here is derived from an EMBL/GenBank/DDBJ whole genome shotgun (WGS) entry which is preliminary data.</text>
</comment>
<feature type="transmembrane region" description="Helical" evidence="1">
    <location>
        <begin position="185"/>
        <end position="203"/>
    </location>
</feature>
<accession>A0A5C4VSJ0</accession>
<gene>
    <name evidence="2" type="ORF">FHP29_14725</name>
</gene>
<sequence length="230" mass="25645">MKDLLFLIADVWMIVVGFRYGARFIRNYGNYLLGLEWMIVATSGSNFLLWSLISGDEDHLLYDVAYFFDAFSRSVGITLIAVLGLMRVTHRYKPSVTVDVAAFGLAIAAGLYLQQFRGHELHVGPASFYLAANLLTTVFLAYFAWRLWAIGARGHAIATGLASVAATAIAVMYDFLPFPDDAHRTVFYVLALTTWGVQMFVYYRAYVALHDHNVATGLEKAEPARKAVRA</sequence>
<dbReference type="AlphaFoldDB" id="A0A5C4VSJ0"/>
<dbReference type="OrthoDB" id="6711110at2"/>
<proteinExistence type="predicted"/>
<protein>
    <submittedName>
        <fullName evidence="2">Transporter</fullName>
    </submittedName>
</protein>
<reference evidence="2 3" key="1">
    <citation type="journal article" date="2016" name="Int. J. Syst. Evol. Microbiol.">
        <title>Nocardioides albidus sp. nov., an actinobacterium isolated from garden soil.</title>
        <authorList>
            <person name="Singh H."/>
            <person name="Du J."/>
            <person name="Trinh H."/>
            <person name="Won K."/>
            <person name="Yang J.E."/>
            <person name="Yin C."/>
            <person name="Kook M."/>
            <person name="Yi T.H."/>
        </authorList>
    </citation>
    <scope>NUCLEOTIDE SEQUENCE [LARGE SCALE GENOMIC DNA]</scope>
    <source>
        <strain evidence="2 3">CCTCC AB 2015297</strain>
    </source>
</reference>
<feature type="transmembrane region" description="Helical" evidence="1">
    <location>
        <begin position="96"/>
        <end position="114"/>
    </location>
</feature>
<keyword evidence="3" id="KW-1185">Reference proteome</keyword>
<feature type="transmembrane region" description="Helical" evidence="1">
    <location>
        <begin position="126"/>
        <end position="144"/>
    </location>
</feature>
<keyword evidence="1" id="KW-1133">Transmembrane helix</keyword>
<feature type="transmembrane region" description="Helical" evidence="1">
    <location>
        <begin position="34"/>
        <end position="53"/>
    </location>
</feature>
<feature type="transmembrane region" description="Helical" evidence="1">
    <location>
        <begin position="156"/>
        <end position="173"/>
    </location>
</feature>
<keyword evidence="1" id="KW-0812">Transmembrane</keyword>
<dbReference type="EMBL" id="VDMP01000025">
    <property type="protein sequence ID" value="TNM38495.1"/>
    <property type="molecule type" value="Genomic_DNA"/>
</dbReference>
<feature type="transmembrane region" description="Helical" evidence="1">
    <location>
        <begin position="65"/>
        <end position="84"/>
    </location>
</feature>
<evidence type="ECO:0000313" key="3">
    <source>
        <dbReference type="Proteomes" id="UP000313231"/>
    </source>
</evidence>
<dbReference type="Proteomes" id="UP000313231">
    <property type="component" value="Unassembled WGS sequence"/>
</dbReference>